<dbReference type="Pfam" id="PF14832">
    <property type="entry name" value="Tautomerase_3"/>
    <property type="match status" value="1"/>
</dbReference>
<accession>A0A8H6YJ09</accession>
<gene>
    <name evidence="2" type="ORF">MVEN_00715100</name>
</gene>
<organism evidence="2 3">
    <name type="scientific">Mycena venus</name>
    <dbReference type="NCBI Taxonomy" id="2733690"/>
    <lineage>
        <taxon>Eukaryota</taxon>
        <taxon>Fungi</taxon>
        <taxon>Dikarya</taxon>
        <taxon>Basidiomycota</taxon>
        <taxon>Agaricomycotina</taxon>
        <taxon>Agaricomycetes</taxon>
        <taxon>Agaricomycetidae</taxon>
        <taxon>Agaricales</taxon>
        <taxon>Marasmiineae</taxon>
        <taxon>Mycenaceae</taxon>
        <taxon>Mycena</taxon>
    </lineage>
</organism>
<dbReference type="EMBL" id="JACAZI010000005">
    <property type="protein sequence ID" value="KAF7359894.1"/>
    <property type="molecule type" value="Genomic_DNA"/>
</dbReference>
<reference evidence="2" key="1">
    <citation type="submission" date="2020-05" db="EMBL/GenBank/DDBJ databases">
        <title>Mycena genomes resolve the evolution of fungal bioluminescence.</title>
        <authorList>
            <person name="Tsai I.J."/>
        </authorList>
    </citation>
    <scope>NUCLEOTIDE SEQUENCE</scope>
    <source>
        <strain evidence="2">CCC161011</strain>
    </source>
</reference>
<name>A0A8H6YJ09_9AGAR</name>
<dbReference type="SUPFAM" id="SSF55331">
    <property type="entry name" value="Tautomerase/MIF"/>
    <property type="match status" value="1"/>
</dbReference>
<comment type="caution">
    <text evidence="2">The sequence shown here is derived from an EMBL/GenBank/DDBJ whole genome shotgun (WGS) entry which is preliminary data.</text>
</comment>
<evidence type="ECO:0000313" key="3">
    <source>
        <dbReference type="Proteomes" id="UP000620124"/>
    </source>
</evidence>
<dbReference type="InterPro" id="IPR028116">
    <property type="entry name" value="Cis-CaaD-like"/>
</dbReference>
<evidence type="ECO:0000313" key="2">
    <source>
        <dbReference type="EMBL" id="KAF7359894.1"/>
    </source>
</evidence>
<dbReference type="InterPro" id="IPR014347">
    <property type="entry name" value="Tautomerase/MIF_sf"/>
</dbReference>
<evidence type="ECO:0000259" key="1">
    <source>
        <dbReference type="Pfam" id="PF14832"/>
    </source>
</evidence>
<dbReference type="Gene3D" id="3.30.429.10">
    <property type="entry name" value="Macrophage Migration Inhibitory Factor"/>
    <property type="match status" value="1"/>
</dbReference>
<keyword evidence="3" id="KW-1185">Reference proteome</keyword>
<feature type="domain" description="Tautomerase cis-CaaD-like" evidence="1">
    <location>
        <begin position="1"/>
        <end position="137"/>
    </location>
</feature>
<protein>
    <submittedName>
        <fullName evidence="2">Putative cis-3-chloroacrylic acid protein</fullName>
    </submittedName>
</protein>
<dbReference type="OrthoDB" id="9981319at2759"/>
<proteinExistence type="predicted"/>
<dbReference type="Proteomes" id="UP000620124">
    <property type="component" value="Unassembled WGS sequence"/>
</dbReference>
<sequence length="177" mass="19648">MPLYEVWHSYPLTEAQRADLAHRITTIHTTLFTVPAAFVHVRFSNYAATEHYMAGKKHTGSINMVLGNVRQGPSRTHDLYESLCHQIEAAWTASVGDAATQGGAHARLTGAFVLGTVTAAYEQGFMAPEAGHDVQWMRESLPKFQALADDGNEFFQDMIAELRAREDFKFVFENGSA</sequence>
<dbReference type="AlphaFoldDB" id="A0A8H6YJ09"/>